<name>A0ACC0WDF8_9STRA</name>
<comment type="caution">
    <text evidence="1">The sequence shown here is derived from an EMBL/GenBank/DDBJ whole genome shotgun (WGS) entry which is preliminary data.</text>
</comment>
<accession>A0ACC0WDF8</accession>
<evidence type="ECO:0000313" key="2">
    <source>
        <dbReference type="Proteomes" id="UP001163321"/>
    </source>
</evidence>
<keyword evidence="2" id="KW-1185">Reference proteome</keyword>
<dbReference type="EMBL" id="CM047581">
    <property type="protein sequence ID" value="KAI9916839.1"/>
    <property type="molecule type" value="Genomic_DNA"/>
</dbReference>
<organism evidence="1 2">
    <name type="scientific">Peronosclerospora sorghi</name>
    <dbReference type="NCBI Taxonomy" id="230839"/>
    <lineage>
        <taxon>Eukaryota</taxon>
        <taxon>Sar</taxon>
        <taxon>Stramenopiles</taxon>
        <taxon>Oomycota</taxon>
        <taxon>Peronosporomycetes</taxon>
        <taxon>Peronosporales</taxon>
        <taxon>Peronosporaceae</taxon>
        <taxon>Peronosclerospora</taxon>
    </lineage>
</organism>
<proteinExistence type="predicted"/>
<evidence type="ECO:0000313" key="1">
    <source>
        <dbReference type="EMBL" id="KAI9916839.1"/>
    </source>
</evidence>
<reference evidence="1 2" key="1">
    <citation type="journal article" date="2022" name="bioRxiv">
        <title>The genome of the oomycete Peronosclerospora sorghi, a cosmopolitan pathogen of maize and sorghum, is inflated with dispersed pseudogenes.</title>
        <authorList>
            <person name="Fletcher K."/>
            <person name="Martin F."/>
            <person name="Isakeit T."/>
            <person name="Cavanaugh K."/>
            <person name="Magill C."/>
            <person name="Michelmore R."/>
        </authorList>
    </citation>
    <scope>NUCLEOTIDE SEQUENCE [LARGE SCALE GENOMIC DNA]</scope>
    <source>
        <strain evidence="1">P6</strain>
    </source>
</reference>
<sequence>MQRAKIILRDVFGYNAFRINQERTIVEAFSGRDVFVLMPTGGGKSLCFQLPACIDAGVPIVISPLVSLIQDQVQQMEALDVSITNLNGDQDYDNVQRPIISKLFSNDITNTCSGGVGVPAVRRPKLTTPVVFERAETLFCQFQTHTKKYDDQRLIEQQ</sequence>
<gene>
    <name evidence="1" type="ORF">PsorP6_018099</name>
</gene>
<dbReference type="Proteomes" id="UP001163321">
    <property type="component" value="Chromosome 2"/>
</dbReference>
<protein>
    <submittedName>
        <fullName evidence="1">Uncharacterized protein</fullName>
    </submittedName>
</protein>